<dbReference type="Proteomes" id="UP000681720">
    <property type="component" value="Unassembled WGS sequence"/>
</dbReference>
<organism evidence="1 3">
    <name type="scientific">Rotaria magnacalcarata</name>
    <dbReference type="NCBI Taxonomy" id="392030"/>
    <lineage>
        <taxon>Eukaryota</taxon>
        <taxon>Metazoa</taxon>
        <taxon>Spiralia</taxon>
        <taxon>Gnathifera</taxon>
        <taxon>Rotifera</taxon>
        <taxon>Eurotatoria</taxon>
        <taxon>Bdelloidea</taxon>
        <taxon>Philodinida</taxon>
        <taxon>Philodinidae</taxon>
        <taxon>Rotaria</taxon>
    </lineage>
</organism>
<evidence type="ECO:0000313" key="1">
    <source>
        <dbReference type="EMBL" id="CAF1501008.1"/>
    </source>
</evidence>
<dbReference type="EMBL" id="CAJNOW010006986">
    <property type="protein sequence ID" value="CAF1501008.1"/>
    <property type="molecule type" value="Genomic_DNA"/>
</dbReference>
<reference evidence="1" key="1">
    <citation type="submission" date="2021-02" db="EMBL/GenBank/DDBJ databases">
        <authorList>
            <person name="Nowell W R."/>
        </authorList>
    </citation>
    <scope>NUCLEOTIDE SEQUENCE</scope>
</reference>
<dbReference type="Proteomes" id="UP000663834">
    <property type="component" value="Unassembled WGS sequence"/>
</dbReference>
<dbReference type="OrthoDB" id="1607513at2759"/>
<accession>A0A815THD2</accession>
<evidence type="ECO:0000313" key="2">
    <source>
        <dbReference type="EMBL" id="CAF5179569.1"/>
    </source>
</evidence>
<dbReference type="AlphaFoldDB" id="A0A815THD2"/>
<comment type="caution">
    <text evidence="1">The sequence shown here is derived from an EMBL/GenBank/DDBJ whole genome shotgun (WGS) entry which is preliminary data.</text>
</comment>
<gene>
    <name evidence="2" type="ORF">GIL414_LOCUS68850</name>
    <name evidence="1" type="ORF">KQP761_LOCUS14621</name>
</gene>
<evidence type="ECO:0000313" key="3">
    <source>
        <dbReference type="Proteomes" id="UP000663834"/>
    </source>
</evidence>
<dbReference type="EMBL" id="CAJOBJ010328917">
    <property type="protein sequence ID" value="CAF5179569.1"/>
    <property type="molecule type" value="Genomic_DNA"/>
</dbReference>
<proteinExistence type="predicted"/>
<name>A0A815THD2_9BILA</name>
<feature type="non-terminal residue" evidence="1">
    <location>
        <position position="1"/>
    </location>
</feature>
<sequence length="158" mass="17949">IPFAVLNSILTDLNKNCLSLNTKDRKTLEDFVSSFELFNEATILTQGESYATISLVALTILSILIDLEHERAASNLSLVSLCEALISSIKARSSGLLRHFEIDVRFASYSMSERFSDPIFLVTPVLDARFKFLWLDNLQDTLKLRVIEKIHTAFVRFF</sequence>
<protein>
    <submittedName>
        <fullName evidence="1">Uncharacterized protein</fullName>
    </submittedName>
</protein>